<dbReference type="EMBL" id="SITJ01000077">
    <property type="protein sequence ID" value="TBL65693.1"/>
    <property type="molecule type" value="Genomic_DNA"/>
</dbReference>
<reference evidence="2 3" key="1">
    <citation type="submission" date="2019-02" db="EMBL/GenBank/DDBJ databases">
        <title>Comparative genomic analysis of the Hafnia genus genomes.</title>
        <authorList>
            <person name="Zhiqiu Y."/>
            <person name="Chao Y."/>
            <person name="Yuhui D."/>
            <person name="Di H."/>
            <person name="Bin L."/>
        </authorList>
    </citation>
    <scope>NUCLEOTIDE SEQUENCE [LARGE SCALE GENOMIC DNA]</scope>
    <source>
        <strain evidence="2 3">PCM_1210</strain>
    </source>
</reference>
<dbReference type="AlphaFoldDB" id="A0ABD7PZD2"/>
<comment type="caution">
    <text evidence="2">The sequence shown here is derived from an EMBL/GenBank/DDBJ whole genome shotgun (WGS) entry which is preliminary data.</text>
</comment>
<keyword evidence="1" id="KW-1133">Transmembrane helix</keyword>
<keyword evidence="1" id="KW-0812">Transmembrane</keyword>
<evidence type="ECO:0000256" key="1">
    <source>
        <dbReference type="SAM" id="Phobius"/>
    </source>
</evidence>
<gene>
    <name evidence="2" type="ORF">EYY96_19165</name>
</gene>
<name>A0ABD7PZD2_HAFAL</name>
<accession>A0ABD7PZD2</accession>
<feature type="transmembrane region" description="Helical" evidence="1">
    <location>
        <begin position="133"/>
        <end position="153"/>
    </location>
</feature>
<evidence type="ECO:0000313" key="3">
    <source>
        <dbReference type="Proteomes" id="UP000291600"/>
    </source>
</evidence>
<feature type="transmembrane region" description="Helical" evidence="1">
    <location>
        <begin position="20"/>
        <end position="40"/>
    </location>
</feature>
<sequence>MKETLELINLVKSGIGLSSIFSLLIIFFISKNFNHIILYSRDLFSLKKRKLEEIINNKCSSTNTKKLAEIELNANYNHEITGVYYYKLREPLVKIILENELPARYFKPFTPYISMNKKEIVIREKQYNTTNMLYTWCVIPLVSIILFTINAAIFYKAGVFIGFASINFILIFFMVFFLLTKPPFNKQFYEMKSFIEKYNKRQKN</sequence>
<evidence type="ECO:0000313" key="2">
    <source>
        <dbReference type="EMBL" id="TBL65693.1"/>
    </source>
</evidence>
<organism evidence="2 3">
    <name type="scientific">Hafnia alvei</name>
    <dbReference type="NCBI Taxonomy" id="569"/>
    <lineage>
        <taxon>Bacteria</taxon>
        <taxon>Pseudomonadati</taxon>
        <taxon>Pseudomonadota</taxon>
        <taxon>Gammaproteobacteria</taxon>
        <taxon>Enterobacterales</taxon>
        <taxon>Hafniaceae</taxon>
        <taxon>Hafnia</taxon>
    </lineage>
</organism>
<proteinExistence type="predicted"/>
<protein>
    <submittedName>
        <fullName evidence="2">Uncharacterized protein</fullName>
    </submittedName>
</protein>
<keyword evidence="1" id="KW-0472">Membrane</keyword>
<dbReference type="Proteomes" id="UP000291600">
    <property type="component" value="Unassembled WGS sequence"/>
</dbReference>
<feature type="transmembrane region" description="Helical" evidence="1">
    <location>
        <begin position="159"/>
        <end position="179"/>
    </location>
</feature>
<dbReference type="RefSeq" id="WP_130971529.1">
    <property type="nucleotide sequence ID" value="NZ_SITJ01000077.1"/>
</dbReference>